<accession>A0A1I7WF10</accession>
<dbReference type="AlphaFoldDB" id="A0A1I7WF10"/>
<organism evidence="1 2">
    <name type="scientific">Heterorhabditis bacteriophora</name>
    <name type="common">Entomopathogenic nematode worm</name>
    <dbReference type="NCBI Taxonomy" id="37862"/>
    <lineage>
        <taxon>Eukaryota</taxon>
        <taxon>Metazoa</taxon>
        <taxon>Ecdysozoa</taxon>
        <taxon>Nematoda</taxon>
        <taxon>Chromadorea</taxon>
        <taxon>Rhabditida</taxon>
        <taxon>Rhabditina</taxon>
        <taxon>Rhabditomorpha</taxon>
        <taxon>Strongyloidea</taxon>
        <taxon>Heterorhabditidae</taxon>
        <taxon>Heterorhabditis</taxon>
    </lineage>
</organism>
<evidence type="ECO:0000313" key="2">
    <source>
        <dbReference type="WBParaSite" id="Hba_03514"/>
    </source>
</evidence>
<proteinExistence type="predicted"/>
<evidence type="ECO:0000313" key="1">
    <source>
        <dbReference type="Proteomes" id="UP000095283"/>
    </source>
</evidence>
<keyword evidence="1" id="KW-1185">Reference proteome</keyword>
<protein>
    <submittedName>
        <fullName evidence="2">Dynactin subunit 6</fullName>
    </submittedName>
</protein>
<dbReference type="WBParaSite" id="Hba_03514">
    <property type="protein sequence ID" value="Hba_03514"/>
    <property type="gene ID" value="Hba_03514"/>
</dbReference>
<reference evidence="2" key="1">
    <citation type="submission" date="2016-11" db="UniProtKB">
        <authorList>
            <consortium name="WormBaseParasite"/>
        </authorList>
    </citation>
    <scope>IDENTIFICATION</scope>
</reference>
<name>A0A1I7WF10_HETBA</name>
<sequence>MKDSSIIRIASASNRREFEGVTIGNITVIANTVEKAGSSITIKEIKYQKHLLSAAWATLKHDMITSN</sequence>
<dbReference type="Proteomes" id="UP000095283">
    <property type="component" value="Unplaced"/>
</dbReference>